<sequence length="561" mass="61337">MAAQPQPAEQPGGAATHAENIELNFLRDLNPIRLAALEESDRSKFTLFHWKVVVVAGMGFFTDAYDLFAISFAATMLGYVYGEPGPDGTKVLNWKQDLAIKVAAPVGTLFGQLVFGWLADSVGRKRMYGVEMLIILTGTFAQAISGANYAISIVGVLVIWRFIMGIGVGGDYPLSAVIASESAAVHTRGRLMVAVFSSQGWGNFVAVLVSFILVTIFKPHLEGPPDFEQLKHLDYMWRILLGIGCIPAGLGLFFRLTIPETGRFRMDIERNVVGAAAEMKTVRETGEFDEEPAPVVYHVEAPQASWSDFKEYFGKWENGKVLLGTAYSWFSLDLAFYGLNLNSPVIISGIAFGSPTSSASNLGVFDNLRNIAVGNLILSVAGLIPGYYLALYFIDTWGRKPMQYMGFSVLAGLFVIMGFSYNQLTASTGGKDVFVLFYCLANLFQNFGPNTTTFLIPGEVFPTRYRSTAHGISAASGKFGAIVTQTAFSKAGKGWFFPHILEIYAFFMLTGLASTYLLPETMGRTLEDLSNESQENFIKVRREGDPEHPPDPAAAENVNGR</sequence>
<feature type="transmembrane region" description="Helical" evidence="6">
    <location>
        <begin position="98"/>
        <end position="118"/>
    </location>
</feature>
<dbReference type="PROSITE" id="PS00217">
    <property type="entry name" value="SUGAR_TRANSPORT_2"/>
    <property type="match status" value="1"/>
</dbReference>
<evidence type="ECO:0000256" key="6">
    <source>
        <dbReference type="SAM" id="Phobius"/>
    </source>
</evidence>
<dbReference type="CDD" id="cd17364">
    <property type="entry name" value="MFS_PhT"/>
    <property type="match status" value="1"/>
</dbReference>
<feature type="transmembrane region" description="Helical" evidence="6">
    <location>
        <begin position="191"/>
        <end position="217"/>
    </location>
</feature>
<evidence type="ECO:0000256" key="5">
    <source>
        <dbReference type="SAM" id="MobiDB-lite"/>
    </source>
</evidence>
<evidence type="ECO:0000256" key="4">
    <source>
        <dbReference type="ARBA" id="ARBA00023136"/>
    </source>
</evidence>
<comment type="subcellular location">
    <subcellularLocation>
        <location evidence="1">Membrane</location>
        <topology evidence="1">Multi-pass membrane protein</topology>
    </subcellularLocation>
</comment>
<feature type="transmembrane region" description="Helical" evidence="6">
    <location>
        <begin position="496"/>
        <end position="518"/>
    </location>
</feature>
<dbReference type="InterPro" id="IPR036259">
    <property type="entry name" value="MFS_trans_sf"/>
</dbReference>
<dbReference type="SUPFAM" id="SSF103473">
    <property type="entry name" value="MFS general substrate transporter"/>
    <property type="match status" value="1"/>
</dbReference>
<feature type="transmembrane region" description="Helical" evidence="6">
    <location>
        <begin position="130"/>
        <end position="151"/>
    </location>
</feature>
<evidence type="ECO:0000313" key="9">
    <source>
        <dbReference type="Proteomes" id="UP000815677"/>
    </source>
</evidence>
<dbReference type="InterPro" id="IPR020846">
    <property type="entry name" value="MFS_dom"/>
</dbReference>
<name>A0ABQ0LWG9_MYCCL</name>
<feature type="compositionally biased region" description="Basic and acidic residues" evidence="5">
    <location>
        <begin position="538"/>
        <end position="550"/>
    </location>
</feature>
<dbReference type="PROSITE" id="PS50850">
    <property type="entry name" value="MFS"/>
    <property type="match status" value="1"/>
</dbReference>
<evidence type="ECO:0000313" key="8">
    <source>
        <dbReference type="EMBL" id="GAT55438.1"/>
    </source>
</evidence>
<dbReference type="Proteomes" id="UP000815677">
    <property type="component" value="Unassembled WGS sequence"/>
</dbReference>
<dbReference type="Gene3D" id="1.20.1250.20">
    <property type="entry name" value="MFS general substrate transporter like domains"/>
    <property type="match status" value="2"/>
</dbReference>
<organism evidence="8 9">
    <name type="scientific">Mycena chlorophos</name>
    <name type="common">Agaric fungus</name>
    <name type="synonym">Agaricus chlorophos</name>
    <dbReference type="NCBI Taxonomy" id="658473"/>
    <lineage>
        <taxon>Eukaryota</taxon>
        <taxon>Fungi</taxon>
        <taxon>Dikarya</taxon>
        <taxon>Basidiomycota</taxon>
        <taxon>Agaricomycotina</taxon>
        <taxon>Agaricomycetes</taxon>
        <taxon>Agaricomycetidae</taxon>
        <taxon>Agaricales</taxon>
        <taxon>Marasmiineae</taxon>
        <taxon>Mycenaceae</taxon>
        <taxon>Mycena</taxon>
    </lineage>
</organism>
<dbReference type="InterPro" id="IPR005828">
    <property type="entry name" value="MFS_sugar_transport-like"/>
</dbReference>
<gene>
    <name evidence="8" type="ORF">MCHLO_12212</name>
</gene>
<feature type="domain" description="Major facilitator superfamily (MFS) profile" evidence="7">
    <location>
        <begin position="52"/>
        <end position="522"/>
    </location>
</feature>
<feature type="transmembrane region" description="Helical" evidence="6">
    <location>
        <begin position="372"/>
        <end position="392"/>
    </location>
</feature>
<feature type="region of interest" description="Disordered" evidence="5">
    <location>
        <begin position="533"/>
        <end position="561"/>
    </location>
</feature>
<evidence type="ECO:0000256" key="2">
    <source>
        <dbReference type="ARBA" id="ARBA00022692"/>
    </source>
</evidence>
<dbReference type="EMBL" id="DF849016">
    <property type="protein sequence ID" value="GAT55438.1"/>
    <property type="molecule type" value="Genomic_DNA"/>
</dbReference>
<reference evidence="8" key="1">
    <citation type="submission" date="2014-09" db="EMBL/GenBank/DDBJ databases">
        <title>Genome sequence of the luminous mushroom Mycena chlorophos for searching fungal bioluminescence genes.</title>
        <authorList>
            <person name="Tanaka Y."/>
            <person name="Kasuga D."/>
            <person name="Oba Y."/>
            <person name="Hase S."/>
            <person name="Sato K."/>
            <person name="Oba Y."/>
            <person name="Sakakibara Y."/>
        </authorList>
    </citation>
    <scope>NUCLEOTIDE SEQUENCE</scope>
</reference>
<accession>A0ABQ0LWG9</accession>
<evidence type="ECO:0000256" key="1">
    <source>
        <dbReference type="ARBA" id="ARBA00004141"/>
    </source>
</evidence>
<feature type="transmembrane region" description="Helical" evidence="6">
    <location>
        <begin position="404"/>
        <end position="421"/>
    </location>
</feature>
<keyword evidence="4 6" id="KW-0472">Membrane</keyword>
<feature type="transmembrane region" description="Helical" evidence="6">
    <location>
        <begin position="52"/>
        <end position="78"/>
    </location>
</feature>
<evidence type="ECO:0000259" key="7">
    <source>
        <dbReference type="PROSITE" id="PS50850"/>
    </source>
</evidence>
<evidence type="ECO:0000256" key="3">
    <source>
        <dbReference type="ARBA" id="ARBA00022989"/>
    </source>
</evidence>
<keyword evidence="9" id="KW-1185">Reference proteome</keyword>
<protein>
    <submittedName>
        <fullName evidence="8">Phosphate permease</fullName>
    </submittedName>
</protein>
<keyword evidence="2 6" id="KW-0812">Transmembrane</keyword>
<feature type="transmembrane region" description="Helical" evidence="6">
    <location>
        <begin position="237"/>
        <end position="258"/>
    </location>
</feature>
<feature type="transmembrane region" description="Helical" evidence="6">
    <location>
        <begin position="157"/>
        <end position="179"/>
    </location>
</feature>
<dbReference type="Pfam" id="PF00083">
    <property type="entry name" value="Sugar_tr"/>
    <property type="match status" value="1"/>
</dbReference>
<proteinExistence type="predicted"/>
<keyword evidence="3 6" id="KW-1133">Transmembrane helix</keyword>
<dbReference type="InterPro" id="IPR005829">
    <property type="entry name" value="Sugar_transporter_CS"/>
</dbReference>
<dbReference type="PANTHER" id="PTHR24064">
    <property type="entry name" value="SOLUTE CARRIER FAMILY 22 MEMBER"/>
    <property type="match status" value="1"/>
</dbReference>